<organism evidence="3 4">
    <name type="scientific">Paramarasmius palmivorus</name>
    <dbReference type="NCBI Taxonomy" id="297713"/>
    <lineage>
        <taxon>Eukaryota</taxon>
        <taxon>Fungi</taxon>
        <taxon>Dikarya</taxon>
        <taxon>Basidiomycota</taxon>
        <taxon>Agaricomycotina</taxon>
        <taxon>Agaricomycetes</taxon>
        <taxon>Agaricomycetidae</taxon>
        <taxon>Agaricales</taxon>
        <taxon>Marasmiineae</taxon>
        <taxon>Marasmiaceae</taxon>
        <taxon>Paramarasmius</taxon>
    </lineage>
</organism>
<feature type="region of interest" description="Disordered" evidence="2">
    <location>
        <begin position="22"/>
        <end position="60"/>
    </location>
</feature>
<evidence type="ECO:0000313" key="4">
    <source>
        <dbReference type="Proteomes" id="UP001383192"/>
    </source>
</evidence>
<feature type="compositionally biased region" description="Polar residues" evidence="2">
    <location>
        <begin position="381"/>
        <end position="407"/>
    </location>
</feature>
<dbReference type="Proteomes" id="UP001383192">
    <property type="component" value="Unassembled WGS sequence"/>
</dbReference>
<dbReference type="AlphaFoldDB" id="A0AAW0DMS0"/>
<sequence length="904" mass="100624">MDDFDDVFDDLDDAALAELDKIESNNASISQESDPRPLKRQKVVHQPILEPVNDGDAESFDLEDLPEVSVQNNNYSIDMDTIMQEAPRRIQEAPMNNRIQPSQNLNSRKRPAPGSFAAQRNQTLGHGVPSNGSRRNSVPANRRAGSGARLSAIAAALSVPAPAPTPPAAPAPTPPAPPAPTQRPRHFEALTGRVDELQKQLEQLREENERMQNALKEAQDARFAKEGEVTVLRKNIERAAHDHAAQMAKLRSSKEESDSKHLAAQKEMKEEMERLRTQIVFKQHEAETAAMKRGSPSVRGRGPQREMTQTIPMPPKTPTRKSAFKQPPANLPDGFMVASPSRKMTSVANRYPISPEKSRKSAILPGFENSFLGSPSKPKPNRSSQPSRAPATSQRAIPSQPSQRPVSTLQYVPLSQTSYAPQLQVDDDAIMDDLPGPASPTPADAIMDQDAAENAAEHEGPAESEDEDDDYPEIMQLNRRAELNRAILTHIHPTSKLPLLQSLMDWASTPDFPSTQVFAESMAMILETVATISDDLILDITVSILTRCSVSIFEAFMATNLLPPLSAIANLLSVLMLTHPEFRLSLLTHNVHDTDKRPKILILLSRLIQDQLSPENHNAQSQTLSEEVFNLLEALVWDIPVELVEELAIIPCNQALTTVLFHNAQPHWFLSRSTRFIALLFSYPTIYQHCVNLATTELEKDVDLGQIFHLDRLCSFLIDTGRCDPDAVCMKTHILMLFAAFSMAPPDGLNLLVNSQVLVSSIVTYIAYLTQPIWDEEDEDSWDHHLKPPALTTHTLSRAVALLHYIVNNCQPPISLRQKFHKSPVRAFNGITHNYIITFGRLAYAPPPEWLNEDSKQHLAGVVEMARDLLEMVVDGPEVDSIWALYQDDLENDEGDMEERLMAD</sequence>
<name>A0AAW0DMS0_9AGAR</name>
<feature type="region of interest" description="Disordered" evidence="2">
    <location>
        <begin position="161"/>
        <end position="184"/>
    </location>
</feature>
<comment type="caution">
    <text evidence="3">The sequence shown here is derived from an EMBL/GenBank/DDBJ whole genome shotgun (WGS) entry which is preliminary data.</text>
</comment>
<feature type="compositionally biased region" description="Acidic residues" evidence="2">
    <location>
        <begin position="462"/>
        <end position="471"/>
    </location>
</feature>
<reference evidence="3 4" key="1">
    <citation type="submission" date="2024-01" db="EMBL/GenBank/DDBJ databases">
        <title>A draft genome for a cacao thread blight-causing isolate of Paramarasmius palmivorus.</title>
        <authorList>
            <person name="Baruah I.K."/>
            <person name="Bukari Y."/>
            <person name="Amoako-Attah I."/>
            <person name="Meinhardt L.W."/>
            <person name="Bailey B.A."/>
            <person name="Cohen S.P."/>
        </authorList>
    </citation>
    <scope>NUCLEOTIDE SEQUENCE [LARGE SCALE GENOMIC DNA]</scope>
    <source>
        <strain evidence="3 4">GH-12</strain>
    </source>
</reference>
<feature type="region of interest" description="Disordered" evidence="2">
    <location>
        <begin position="85"/>
        <end position="146"/>
    </location>
</feature>
<feature type="compositionally biased region" description="Pro residues" evidence="2">
    <location>
        <begin position="161"/>
        <end position="181"/>
    </location>
</feature>
<keyword evidence="1" id="KW-0175">Coiled coil</keyword>
<feature type="compositionally biased region" description="Polar residues" evidence="2">
    <location>
        <begin position="97"/>
        <end position="106"/>
    </location>
</feature>
<evidence type="ECO:0000313" key="3">
    <source>
        <dbReference type="EMBL" id="KAK7053361.1"/>
    </source>
</evidence>
<dbReference type="EMBL" id="JAYKXP010000010">
    <property type="protein sequence ID" value="KAK7053361.1"/>
    <property type="molecule type" value="Genomic_DNA"/>
</dbReference>
<feature type="region of interest" description="Disordered" evidence="2">
    <location>
        <begin position="286"/>
        <end position="337"/>
    </location>
</feature>
<proteinExistence type="predicted"/>
<dbReference type="PANTHER" id="PTHR28594">
    <property type="entry name" value="ATR-INTERACTING PROTEIN"/>
    <property type="match status" value="1"/>
</dbReference>
<dbReference type="PANTHER" id="PTHR28594:SF1">
    <property type="entry name" value="ATR-INTERACTING PROTEIN"/>
    <property type="match status" value="1"/>
</dbReference>
<evidence type="ECO:0000256" key="1">
    <source>
        <dbReference type="SAM" id="Coils"/>
    </source>
</evidence>
<evidence type="ECO:0000256" key="2">
    <source>
        <dbReference type="SAM" id="MobiDB-lite"/>
    </source>
</evidence>
<dbReference type="GO" id="GO:0006281">
    <property type="term" value="P:DNA repair"/>
    <property type="evidence" value="ECO:0007669"/>
    <property type="project" value="TreeGrafter"/>
</dbReference>
<protein>
    <submittedName>
        <fullName evidence="3">Uncharacterized protein</fullName>
    </submittedName>
</protein>
<dbReference type="InterPro" id="IPR033349">
    <property type="entry name" value="ATRIP"/>
</dbReference>
<keyword evidence="4" id="KW-1185">Reference proteome</keyword>
<feature type="coiled-coil region" evidence="1">
    <location>
        <begin position="187"/>
        <end position="228"/>
    </location>
</feature>
<dbReference type="GO" id="GO:0000077">
    <property type="term" value="P:DNA damage checkpoint signaling"/>
    <property type="evidence" value="ECO:0007669"/>
    <property type="project" value="InterPro"/>
</dbReference>
<accession>A0AAW0DMS0</accession>
<feature type="region of interest" description="Disordered" evidence="2">
    <location>
        <begin position="350"/>
        <end position="407"/>
    </location>
</feature>
<feature type="region of interest" description="Disordered" evidence="2">
    <location>
        <begin position="451"/>
        <end position="471"/>
    </location>
</feature>
<feature type="compositionally biased region" description="Polar residues" evidence="2">
    <location>
        <begin position="118"/>
        <end position="139"/>
    </location>
</feature>
<gene>
    <name evidence="3" type="ORF">VNI00_003987</name>
</gene>